<name>A0AAV4KST2_9ACTN</name>
<proteinExistence type="predicted"/>
<evidence type="ECO:0000313" key="1">
    <source>
        <dbReference type="EMBL" id="GGR45933.1"/>
    </source>
</evidence>
<gene>
    <name evidence="2" type="ORF">CP977_25380</name>
    <name evidence="1" type="ORF">GCM10010497_56660</name>
</gene>
<protein>
    <recommendedName>
        <fullName evidence="5">DUF3558 domain-containing protein</fullName>
    </recommendedName>
</protein>
<keyword evidence="3" id="KW-1185">Reference proteome</keyword>
<dbReference type="EMBL" id="BMSJ01000013">
    <property type="protein sequence ID" value="GGR45933.1"/>
    <property type="molecule type" value="Genomic_DNA"/>
</dbReference>
<evidence type="ECO:0000313" key="4">
    <source>
        <dbReference type="Proteomes" id="UP000642014"/>
    </source>
</evidence>
<reference evidence="1 4" key="1">
    <citation type="journal article" date="2014" name="Int. J. Syst. Evol. Microbiol.">
        <title>Complete genome sequence of Corynebacterium casei LMG S-19264T (=DSM 44701T), isolated from a smear-ripened cheese.</title>
        <authorList>
            <consortium name="US DOE Joint Genome Institute (JGI-PGF)"/>
            <person name="Walter F."/>
            <person name="Albersmeier A."/>
            <person name="Kalinowski J."/>
            <person name="Ruckert C."/>
        </authorList>
    </citation>
    <scope>NUCLEOTIDE SEQUENCE [LARGE SCALE GENOMIC DNA]</scope>
    <source>
        <strain evidence="1 4">JCM 4205</strain>
    </source>
</reference>
<evidence type="ECO:0008006" key="5">
    <source>
        <dbReference type="Google" id="ProtNLM"/>
    </source>
</evidence>
<dbReference type="Proteomes" id="UP000326029">
    <property type="component" value="Chromosome"/>
</dbReference>
<evidence type="ECO:0000313" key="3">
    <source>
        <dbReference type="Proteomes" id="UP000326029"/>
    </source>
</evidence>
<dbReference type="AlphaFoldDB" id="A0AAV4KST2"/>
<organism evidence="1 4">
    <name type="scientific">Streptomyces cinereoruber</name>
    <dbReference type="NCBI Taxonomy" id="67260"/>
    <lineage>
        <taxon>Bacteria</taxon>
        <taxon>Bacillati</taxon>
        <taxon>Actinomycetota</taxon>
        <taxon>Actinomycetes</taxon>
        <taxon>Kitasatosporales</taxon>
        <taxon>Streptomycetaceae</taxon>
        <taxon>Streptomyces</taxon>
    </lineage>
</organism>
<reference evidence="1" key="3">
    <citation type="submission" date="2023-08" db="EMBL/GenBank/DDBJ databases">
        <authorList>
            <person name="Sun Q."/>
            <person name="Ohkuma M."/>
        </authorList>
    </citation>
    <scope>NUCLEOTIDE SEQUENCE</scope>
    <source>
        <strain evidence="1">JCM 4205</strain>
    </source>
</reference>
<dbReference type="Proteomes" id="UP000642014">
    <property type="component" value="Unassembled WGS sequence"/>
</dbReference>
<dbReference type="EMBL" id="CP023693">
    <property type="protein sequence ID" value="QEV35090.1"/>
    <property type="molecule type" value="Genomic_DNA"/>
</dbReference>
<dbReference type="RefSeq" id="WP_152370857.1">
    <property type="nucleotide sequence ID" value="NZ_BMSJ01000013.1"/>
</dbReference>
<sequence>MALSACSQPHEEQRKYALPDSLCGVEVAPDLLSPFLPPGEELSVKEDVPDGGTETCELFIDGKPGLFVKPIWWREEDSIAEVASVQAMVGTG</sequence>
<evidence type="ECO:0000313" key="2">
    <source>
        <dbReference type="EMBL" id="QEV35090.1"/>
    </source>
</evidence>
<accession>A0AAV4KST2</accession>
<dbReference type="GeneID" id="95457099"/>
<reference evidence="2 3" key="2">
    <citation type="submission" date="2017-09" db="EMBL/GenBank/DDBJ databases">
        <authorList>
            <person name="Lee N."/>
            <person name="Cho B.-K."/>
        </authorList>
    </citation>
    <scope>NUCLEOTIDE SEQUENCE [LARGE SCALE GENOMIC DNA]</scope>
    <source>
        <strain evidence="2 3">ATCC 19740</strain>
    </source>
</reference>